<dbReference type="AlphaFoldDB" id="A0A0F9EIU2"/>
<sequence>MIQTGSTEKRSVSFRVLTNDQIAEIKRAAFEVMSKVGFKVYHGGARKMLNQAGALVSDEIVKVPEYVVNECLRTAPKGWTVYDREGKRAMEVEGRKSYYGTSTASPNTKDALSGEIHPTRVADIAIGAKVADALMNI</sequence>
<evidence type="ECO:0000256" key="3">
    <source>
        <dbReference type="ARBA" id="ARBA00022679"/>
    </source>
</evidence>
<gene>
    <name evidence="4" type="ORF">LCGC14_2421570</name>
</gene>
<protein>
    <submittedName>
        <fullName evidence="4">Uncharacterized protein</fullName>
    </submittedName>
</protein>
<dbReference type="GO" id="GO:0015948">
    <property type="term" value="P:methanogenesis"/>
    <property type="evidence" value="ECO:0007669"/>
    <property type="project" value="InterPro"/>
</dbReference>
<organism evidence="4">
    <name type="scientific">marine sediment metagenome</name>
    <dbReference type="NCBI Taxonomy" id="412755"/>
    <lineage>
        <taxon>unclassified sequences</taxon>
        <taxon>metagenomes</taxon>
        <taxon>ecological metagenomes</taxon>
    </lineage>
</organism>
<dbReference type="Gene3D" id="3.20.20.480">
    <property type="entry name" value="Trimethylamine methyltransferase-like"/>
    <property type="match status" value="1"/>
</dbReference>
<dbReference type="InterPro" id="IPR038601">
    <property type="entry name" value="MttB-like_sf"/>
</dbReference>
<dbReference type="InterPro" id="IPR010426">
    <property type="entry name" value="MTTB_MeTrfase"/>
</dbReference>
<dbReference type="GO" id="GO:0008168">
    <property type="term" value="F:methyltransferase activity"/>
    <property type="evidence" value="ECO:0007669"/>
    <property type="project" value="UniProtKB-KW"/>
</dbReference>
<evidence type="ECO:0000256" key="1">
    <source>
        <dbReference type="ARBA" id="ARBA00007137"/>
    </source>
</evidence>
<evidence type="ECO:0000256" key="2">
    <source>
        <dbReference type="ARBA" id="ARBA00022603"/>
    </source>
</evidence>
<name>A0A0F9EIU2_9ZZZZ</name>
<dbReference type="Pfam" id="PF06253">
    <property type="entry name" value="MTTB"/>
    <property type="match status" value="1"/>
</dbReference>
<comment type="caution">
    <text evidence="4">The sequence shown here is derived from an EMBL/GenBank/DDBJ whole genome shotgun (WGS) entry which is preliminary data.</text>
</comment>
<proteinExistence type="inferred from homology"/>
<dbReference type="GO" id="GO:0032259">
    <property type="term" value="P:methylation"/>
    <property type="evidence" value="ECO:0007669"/>
    <property type="project" value="UniProtKB-KW"/>
</dbReference>
<keyword evidence="3" id="KW-0808">Transferase</keyword>
<reference evidence="4" key="1">
    <citation type="journal article" date="2015" name="Nature">
        <title>Complex archaea that bridge the gap between prokaryotes and eukaryotes.</title>
        <authorList>
            <person name="Spang A."/>
            <person name="Saw J.H."/>
            <person name="Jorgensen S.L."/>
            <person name="Zaremba-Niedzwiedzka K."/>
            <person name="Martijn J."/>
            <person name="Lind A.E."/>
            <person name="van Eijk R."/>
            <person name="Schleper C."/>
            <person name="Guy L."/>
            <person name="Ettema T.J."/>
        </authorList>
    </citation>
    <scope>NUCLEOTIDE SEQUENCE</scope>
</reference>
<accession>A0A0F9EIU2</accession>
<evidence type="ECO:0000313" key="4">
    <source>
        <dbReference type="EMBL" id="KKL23818.1"/>
    </source>
</evidence>
<comment type="similarity">
    <text evidence="1">Belongs to the trimethylamine methyltransferase family.</text>
</comment>
<feature type="non-terminal residue" evidence="4">
    <location>
        <position position="137"/>
    </location>
</feature>
<dbReference type="EMBL" id="LAZR01036831">
    <property type="protein sequence ID" value="KKL23818.1"/>
    <property type="molecule type" value="Genomic_DNA"/>
</dbReference>
<keyword evidence="2" id="KW-0489">Methyltransferase</keyword>